<dbReference type="EMBL" id="BMNA01000002">
    <property type="protein sequence ID" value="GGL94494.1"/>
    <property type="molecule type" value="Genomic_DNA"/>
</dbReference>
<proteinExistence type="predicted"/>
<protein>
    <submittedName>
        <fullName evidence="2">Uncharacterized protein</fullName>
    </submittedName>
</protein>
<comment type="caution">
    <text evidence="2">The sequence shown here is derived from an EMBL/GenBank/DDBJ whole genome shotgun (WGS) entry which is preliminary data.</text>
</comment>
<accession>A0A917SRX0</accession>
<evidence type="ECO:0000313" key="2">
    <source>
        <dbReference type="EMBL" id="GGL94494.1"/>
    </source>
</evidence>
<organism evidence="2 3">
    <name type="scientific">Nakamurella endophytica</name>
    <dbReference type="NCBI Taxonomy" id="1748367"/>
    <lineage>
        <taxon>Bacteria</taxon>
        <taxon>Bacillati</taxon>
        <taxon>Actinomycetota</taxon>
        <taxon>Actinomycetes</taxon>
        <taxon>Nakamurellales</taxon>
        <taxon>Nakamurellaceae</taxon>
        <taxon>Nakamurella</taxon>
    </lineage>
</organism>
<keyword evidence="3" id="KW-1185">Reference proteome</keyword>
<feature type="compositionally biased region" description="Low complexity" evidence="1">
    <location>
        <begin position="100"/>
        <end position="117"/>
    </location>
</feature>
<sequence>MAGTDDCRGLLRPTGEPALAMSVGQTLTVVVVGQPGIHLSVTPAALVRLRGRVVTAVAAGDILVAVHGTRGVCPPRPPTAPADACPAVRVTIVGRPRPDLGAAPSRPLPAASAGPSR</sequence>
<feature type="region of interest" description="Disordered" evidence="1">
    <location>
        <begin position="96"/>
        <end position="117"/>
    </location>
</feature>
<dbReference type="RefSeq" id="WP_188940645.1">
    <property type="nucleotide sequence ID" value="NZ_BMNA01000002.1"/>
</dbReference>
<gene>
    <name evidence="2" type="ORF">GCM10011594_12900</name>
</gene>
<name>A0A917SRX0_9ACTN</name>
<evidence type="ECO:0000313" key="3">
    <source>
        <dbReference type="Proteomes" id="UP000655208"/>
    </source>
</evidence>
<reference evidence="2" key="2">
    <citation type="submission" date="2020-09" db="EMBL/GenBank/DDBJ databases">
        <authorList>
            <person name="Sun Q."/>
            <person name="Zhou Y."/>
        </authorList>
    </citation>
    <scope>NUCLEOTIDE SEQUENCE</scope>
    <source>
        <strain evidence="2">CGMCC 4.7308</strain>
    </source>
</reference>
<dbReference type="Proteomes" id="UP000655208">
    <property type="component" value="Unassembled WGS sequence"/>
</dbReference>
<dbReference type="AlphaFoldDB" id="A0A917SRX0"/>
<evidence type="ECO:0000256" key="1">
    <source>
        <dbReference type="SAM" id="MobiDB-lite"/>
    </source>
</evidence>
<reference evidence="2" key="1">
    <citation type="journal article" date="2014" name="Int. J. Syst. Evol. Microbiol.">
        <title>Complete genome sequence of Corynebacterium casei LMG S-19264T (=DSM 44701T), isolated from a smear-ripened cheese.</title>
        <authorList>
            <consortium name="US DOE Joint Genome Institute (JGI-PGF)"/>
            <person name="Walter F."/>
            <person name="Albersmeier A."/>
            <person name="Kalinowski J."/>
            <person name="Ruckert C."/>
        </authorList>
    </citation>
    <scope>NUCLEOTIDE SEQUENCE</scope>
    <source>
        <strain evidence="2">CGMCC 4.7308</strain>
    </source>
</reference>